<dbReference type="CDD" id="cd14660">
    <property type="entry name" value="E2F_DD"/>
    <property type="match status" value="1"/>
</dbReference>
<name>A0A060X580_ONCMY</name>
<keyword evidence="2 5" id="KW-0805">Transcription regulation</keyword>
<evidence type="ECO:0000256" key="1">
    <source>
        <dbReference type="ARBA" id="ARBA00010940"/>
    </source>
</evidence>
<evidence type="ECO:0000256" key="2">
    <source>
        <dbReference type="ARBA" id="ARBA00023015"/>
    </source>
</evidence>
<evidence type="ECO:0000313" key="8">
    <source>
        <dbReference type="EMBL" id="CDQ74616.1"/>
    </source>
</evidence>
<dbReference type="InterPro" id="IPR036390">
    <property type="entry name" value="WH_DNA-bd_sf"/>
</dbReference>
<protein>
    <recommendedName>
        <fullName evidence="7">E2F/DP family winged-helix DNA-binding domain-containing protein</fullName>
    </recommendedName>
</protein>
<proteinExistence type="inferred from homology"/>
<sequence length="465" mass="51567">MSETLLSGQTSEDLLVDFESLLNAGSIGLSEDHQIVIISTPSNVGFNSAVPSNTGEILLFATPQGPADVVQDQRRPTLGRPPVKRKLDLDSDHQYVSTSRPPSLGRAPTSTPAPPRVPKLSTEKSRYDTSLNLTTKRFLDLLAQSPDGVVDLNWASQVLEVQKRRIYDITNVLEGIQLISKKSKNNIQWLGNRIDEASVSRYQDLQKEVSDFTQAEEKLDELITKCNLQLRLLTEDTQNKKYPFVFYIFFLLYDLRKSFDSPDQLVMVIRAPPETQMQVSEPSEGKITMDACSRLFFWTKYCIPGNGYQVSLKSTQGPIDVFLCPEDSSGVCSPVTGISPTKATDQTMPQDAEQPQCSTTQEITSTAASQQNSSPLPLLHSLYFCLSEAFLEGDPFPNLGVLPDFDLSPLPSSDFLGAECFGNPLDGFINLSPPQSQDYHFGLEEHEGISELFDCDFGDLTPLEF</sequence>
<evidence type="ECO:0000256" key="4">
    <source>
        <dbReference type="ARBA" id="ARBA00023163"/>
    </source>
</evidence>
<dbReference type="SUPFAM" id="SSF144074">
    <property type="entry name" value="E2F-DP heterodimerization region"/>
    <property type="match status" value="1"/>
</dbReference>
<dbReference type="FunFam" id="1.10.10.10:FF:000008">
    <property type="entry name" value="E2F transcription factor 1"/>
    <property type="match status" value="1"/>
</dbReference>
<dbReference type="InterPro" id="IPR032198">
    <property type="entry name" value="E2F_CC-MB"/>
</dbReference>
<keyword evidence="3 5" id="KW-0238">DNA-binding</keyword>
<dbReference type="PaxDb" id="8022-A0A060X580"/>
<organism evidence="8 9">
    <name type="scientific">Oncorhynchus mykiss</name>
    <name type="common">Rainbow trout</name>
    <name type="synonym">Salmo gairdneri</name>
    <dbReference type="NCBI Taxonomy" id="8022"/>
    <lineage>
        <taxon>Eukaryota</taxon>
        <taxon>Metazoa</taxon>
        <taxon>Chordata</taxon>
        <taxon>Craniata</taxon>
        <taxon>Vertebrata</taxon>
        <taxon>Euteleostomi</taxon>
        <taxon>Actinopterygii</taxon>
        <taxon>Neopterygii</taxon>
        <taxon>Teleostei</taxon>
        <taxon>Protacanthopterygii</taxon>
        <taxon>Salmoniformes</taxon>
        <taxon>Salmonidae</taxon>
        <taxon>Salmoninae</taxon>
        <taxon>Oncorhynchus</taxon>
    </lineage>
</organism>
<dbReference type="Proteomes" id="UP000193380">
    <property type="component" value="Unassembled WGS sequence"/>
</dbReference>
<evidence type="ECO:0000256" key="6">
    <source>
        <dbReference type="SAM" id="MobiDB-lite"/>
    </source>
</evidence>
<evidence type="ECO:0000256" key="5">
    <source>
        <dbReference type="RuleBase" id="RU003796"/>
    </source>
</evidence>
<dbReference type="InterPro" id="IPR036388">
    <property type="entry name" value="WH-like_DNA-bd_sf"/>
</dbReference>
<dbReference type="GO" id="GO:0035189">
    <property type="term" value="C:Rb-E2F complex"/>
    <property type="evidence" value="ECO:0007669"/>
    <property type="project" value="TreeGrafter"/>
</dbReference>
<evidence type="ECO:0000256" key="3">
    <source>
        <dbReference type="ARBA" id="ARBA00023125"/>
    </source>
</evidence>
<accession>A0A060X580</accession>
<feature type="domain" description="E2F/DP family winged-helix DNA-binding" evidence="7">
    <location>
        <begin position="126"/>
        <end position="191"/>
    </location>
</feature>
<feature type="region of interest" description="Disordered" evidence="6">
    <location>
        <begin position="340"/>
        <end position="362"/>
    </location>
</feature>
<comment type="subcellular location">
    <subcellularLocation>
        <location evidence="5">Nucleus</location>
    </subcellularLocation>
</comment>
<keyword evidence="5" id="KW-0539">Nucleus</keyword>
<dbReference type="InterPro" id="IPR003316">
    <property type="entry name" value="E2F_WHTH_DNA-bd_dom"/>
</dbReference>
<dbReference type="AlphaFoldDB" id="A0A060X580"/>
<dbReference type="PANTHER" id="PTHR12081:SF43">
    <property type="entry name" value="TRANSCRIPTION FACTOR E2F1"/>
    <property type="match status" value="1"/>
</dbReference>
<dbReference type="Gene3D" id="6.10.250.540">
    <property type="match status" value="1"/>
</dbReference>
<dbReference type="SMART" id="SM01372">
    <property type="entry name" value="E2F_TDP"/>
    <property type="match status" value="1"/>
</dbReference>
<dbReference type="Pfam" id="PF02319">
    <property type="entry name" value="WHD_E2F_TDP"/>
    <property type="match status" value="1"/>
</dbReference>
<reference evidence="8" key="1">
    <citation type="journal article" date="2014" name="Nat. Commun.">
        <title>The rainbow trout genome provides novel insights into evolution after whole-genome duplication in vertebrates.</title>
        <authorList>
            <person name="Berthelot C."/>
            <person name="Brunet F."/>
            <person name="Chalopin D."/>
            <person name="Juanchich A."/>
            <person name="Bernard M."/>
            <person name="Noel B."/>
            <person name="Bento P."/>
            <person name="Da Silva C."/>
            <person name="Labadie K."/>
            <person name="Alberti A."/>
            <person name="Aury J.M."/>
            <person name="Louis A."/>
            <person name="Dehais P."/>
            <person name="Bardou P."/>
            <person name="Montfort J."/>
            <person name="Klopp C."/>
            <person name="Cabau C."/>
            <person name="Gaspin C."/>
            <person name="Thorgaard G.H."/>
            <person name="Boussaha M."/>
            <person name="Quillet E."/>
            <person name="Guyomard R."/>
            <person name="Galiana D."/>
            <person name="Bobe J."/>
            <person name="Volff J.N."/>
            <person name="Genet C."/>
            <person name="Wincker P."/>
            <person name="Jaillon O."/>
            <person name="Roest Crollius H."/>
            <person name="Guiguen Y."/>
        </authorList>
    </citation>
    <scope>NUCLEOTIDE SEQUENCE [LARGE SCALE GENOMIC DNA]</scope>
</reference>
<dbReference type="PANTHER" id="PTHR12081">
    <property type="entry name" value="TRANSCRIPTION FACTOR E2F"/>
    <property type="match status" value="1"/>
</dbReference>
<feature type="region of interest" description="Disordered" evidence="6">
    <location>
        <begin position="68"/>
        <end position="125"/>
    </location>
</feature>
<keyword evidence="4 5" id="KW-0804">Transcription</keyword>
<gene>
    <name evidence="8" type="ORF">GSONMT00041276001</name>
</gene>
<dbReference type="EMBL" id="FR904985">
    <property type="protein sequence ID" value="CDQ74616.1"/>
    <property type="molecule type" value="Genomic_DNA"/>
</dbReference>
<dbReference type="SUPFAM" id="SSF46785">
    <property type="entry name" value="Winged helix' DNA-binding domain"/>
    <property type="match status" value="1"/>
</dbReference>
<evidence type="ECO:0000313" key="9">
    <source>
        <dbReference type="Proteomes" id="UP000193380"/>
    </source>
</evidence>
<dbReference type="Pfam" id="PF16421">
    <property type="entry name" value="E2F_CC-MB"/>
    <property type="match status" value="1"/>
</dbReference>
<reference evidence="8" key="2">
    <citation type="submission" date="2014-03" db="EMBL/GenBank/DDBJ databases">
        <authorList>
            <person name="Genoscope - CEA"/>
        </authorList>
    </citation>
    <scope>NUCLEOTIDE SEQUENCE</scope>
</reference>
<dbReference type="Gene3D" id="1.10.10.10">
    <property type="entry name" value="Winged helix-like DNA-binding domain superfamily/Winged helix DNA-binding domain"/>
    <property type="match status" value="1"/>
</dbReference>
<comment type="similarity">
    <text evidence="1 5">Belongs to the E2F/DP family.</text>
</comment>
<dbReference type="InterPro" id="IPR015633">
    <property type="entry name" value="E2F"/>
</dbReference>
<dbReference type="InterPro" id="IPR037241">
    <property type="entry name" value="E2F-DP_heterodim"/>
</dbReference>
<evidence type="ECO:0000259" key="7">
    <source>
        <dbReference type="SMART" id="SM01372"/>
    </source>
</evidence>
<dbReference type="GO" id="GO:0000978">
    <property type="term" value="F:RNA polymerase II cis-regulatory region sequence-specific DNA binding"/>
    <property type="evidence" value="ECO:0007669"/>
    <property type="project" value="InterPro"/>
</dbReference>
<dbReference type="GO" id="GO:0046983">
    <property type="term" value="F:protein dimerization activity"/>
    <property type="evidence" value="ECO:0007669"/>
    <property type="project" value="InterPro"/>
</dbReference>
<dbReference type="GO" id="GO:0000981">
    <property type="term" value="F:DNA-binding transcription factor activity, RNA polymerase II-specific"/>
    <property type="evidence" value="ECO:0007669"/>
    <property type="project" value="TreeGrafter"/>
</dbReference>
<dbReference type="STRING" id="8022.A0A060X580"/>